<dbReference type="GO" id="GO:0006281">
    <property type="term" value="P:DNA repair"/>
    <property type="evidence" value="ECO:0007669"/>
    <property type="project" value="UniProtKB-KW"/>
</dbReference>
<proteinExistence type="inferred from homology"/>
<name>J9GQ63_9ZZZZ</name>
<dbReference type="Gene3D" id="3.40.1360.10">
    <property type="match status" value="1"/>
</dbReference>
<dbReference type="Pfam" id="PF13662">
    <property type="entry name" value="Toprim_4"/>
    <property type="match status" value="1"/>
</dbReference>
<dbReference type="SMART" id="SM00493">
    <property type="entry name" value="TOPRIM"/>
    <property type="match status" value="1"/>
</dbReference>
<dbReference type="SUPFAM" id="SSF111304">
    <property type="entry name" value="Recombination protein RecR"/>
    <property type="match status" value="1"/>
</dbReference>
<dbReference type="Gene3D" id="1.10.8.420">
    <property type="entry name" value="RecR Domain 1"/>
    <property type="match status" value="1"/>
</dbReference>
<dbReference type="InterPro" id="IPR015967">
    <property type="entry name" value="Rcmb_RecR_Znf"/>
</dbReference>
<keyword evidence="3" id="KW-0863">Zinc-finger</keyword>
<evidence type="ECO:0000256" key="4">
    <source>
        <dbReference type="ARBA" id="ARBA00022833"/>
    </source>
</evidence>
<organism evidence="8">
    <name type="scientific">gut metagenome</name>
    <dbReference type="NCBI Taxonomy" id="749906"/>
    <lineage>
        <taxon>unclassified sequences</taxon>
        <taxon>metagenomes</taxon>
        <taxon>organismal metagenomes</taxon>
    </lineage>
</organism>
<dbReference type="EMBL" id="AMCI01000286">
    <property type="protein sequence ID" value="EJX09934.1"/>
    <property type="molecule type" value="Genomic_DNA"/>
</dbReference>
<dbReference type="PANTHER" id="PTHR30446">
    <property type="entry name" value="RECOMBINATION PROTEIN RECR"/>
    <property type="match status" value="1"/>
</dbReference>
<dbReference type="HAMAP" id="MF_00017">
    <property type="entry name" value="RecR"/>
    <property type="match status" value="1"/>
</dbReference>
<comment type="caution">
    <text evidence="8">The sequence shown here is derived from an EMBL/GenBank/DDBJ whole genome shotgun (WGS) entry which is preliminary data.</text>
</comment>
<dbReference type="InterPro" id="IPR034137">
    <property type="entry name" value="TOPRIM_RecR"/>
</dbReference>
<evidence type="ECO:0000256" key="1">
    <source>
        <dbReference type="ARBA" id="ARBA00022723"/>
    </source>
</evidence>
<keyword evidence="4" id="KW-0862">Zinc</keyword>
<evidence type="ECO:0000256" key="2">
    <source>
        <dbReference type="ARBA" id="ARBA00022763"/>
    </source>
</evidence>
<reference evidence="8" key="1">
    <citation type="journal article" date="2012" name="PLoS ONE">
        <title>Gene sets for utilization of primary and secondary nutrition supplies in the distal gut of endangered iberian lynx.</title>
        <authorList>
            <person name="Alcaide M."/>
            <person name="Messina E."/>
            <person name="Richter M."/>
            <person name="Bargiela R."/>
            <person name="Peplies J."/>
            <person name="Huws S.A."/>
            <person name="Newbold C.J."/>
            <person name="Golyshin P.N."/>
            <person name="Simon M.A."/>
            <person name="Lopez G."/>
            <person name="Yakimov M.M."/>
            <person name="Ferrer M."/>
        </authorList>
    </citation>
    <scope>NUCLEOTIDE SEQUENCE</scope>
</reference>
<keyword evidence="1" id="KW-0479">Metal-binding</keyword>
<dbReference type="Pfam" id="PF02132">
    <property type="entry name" value="RecR_ZnF"/>
    <property type="match status" value="1"/>
</dbReference>
<dbReference type="GO" id="GO:0006310">
    <property type="term" value="P:DNA recombination"/>
    <property type="evidence" value="ECO:0007669"/>
    <property type="project" value="UniProtKB-KW"/>
</dbReference>
<dbReference type="AlphaFoldDB" id="J9GQ63"/>
<dbReference type="GO" id="GO:0003677">
    <property type="term" value="F:DNA binding"/>
    <property type="evidence" value="ECO:0007669"/>
    <property type="project" value="InterPro"/>
</dbReference>
<dbReference type="InterPro" id="IPR000093">
    <property type="entry name" value="DNA_Rcmb_RecR"/>
</dbReference>
<evidence type="ECO:0000313" key="8">
    <source>
        <dbReference type="EMBL" id="EJX09934.1"/>
    </source>
</evidence>
<evidence type="ECO:0000256" key="5">
    <source>
        <dbReference type="ARBA" id="ARBA00023172"/>
    </source>
</evidence>
<dbReference type="PROSITE" id="PS01300">
    <property type="entry name" value="RECR"/>
    <property type="match status" value="1"/>
</dbReference>
<gene>
    <name evidence="8" type="ORF">EVA_01954</name>
</gene>
<accession>J9GQ63</accession>
<dbReference type="Pfam" id="PF21175">
    <property type="entry name" value="RecR_C"/>
    <property type="match status" value="1"/>
</dbReference>
<dbReference type="Gene3D" id="3.30.60.80">
    <property type="match status" value="1"/>
</dbReference>
<feature type="domain" description="Toprim" evidence="7">
    <location>
        <begin position="84"/>
        <end position="179"/>
    </location>
</feature>
<evidence type="ECO:0000259" key="7">
    <source>
        <dbReference type="PROSITE" id="PS50880"/>
    </source>
</evidence>
<sequence>MINEQYPSKLLEKAVQELTRLPGVGRKTALRFALYLLKQDADVVHSFSDSLTHLRDDVKHCHVCHNLSDTELCDICADPRRDRSLICVVENIHSVMSIENTGQFHGLYHVLGGVISPVDGIGPSNLELDSLFKRVEAGGVEELILALNPTMEGDTTNFFISRRLSGTGVKLSVLARGVSVGDDLEYTDEVTLGRSLMGRTPLK</sequence>
<keyword evidence="2" id="KW-0227">DNA damage</keyword>
<keyword evidence="5" id="KW-0233">DNA recombination</keyword>
<evidence type="ECO:0000256" key="6">
    <source>
        <dbReference type="ARBA" id="ARBA00023204"/>
    </source>
</evidence>
<keyword evidence="6" id="KW-0234">DNA repair</keyword>
<dbReference type="Pfam" id="PF21176">
    <property type="entry name" value="RecR_HhH"/>
    <property type="match status" value="1"/>
</dbReference>
<dbReference type="PROSITE" id="PS50880">
    <property type="entry name" value="TOPRIM"/>
    <property type="match status" value="1"/>
</dbReference>
<protein>
    <submittedName>
        <fullName evidence="8">Recombination protein RecR</fullName>
    </submittedName>
</protein>
<dbReference type="InterPro" id="IPR006171">
    <property type="entry name" value="TOPRIM_dom"/>
</dbReference>
<dbReference type="CDD" id="cd01025">
    <property type="entry name" value="TOPRIM_recR"/>
    <property type="match status" value="1"/>
</dbReference>
<dbReference type="InterPro" id="IPR023627">
    <property type="entry name" value="Rcmb_RecR"/>
</dbReference>
<dbReference type="NCBIfam" id="TIGR00615">
    <property type="entry name" value="recR"/>
    <property type="match status" value="1"/>
</dbReference>
<dbReference type="Gene3D" id="6.10.250.240">
    <property type="match status" value="1"/>
</dbReference>
<dbReference type="GO" id="GO:0008270">
    <property type="term" value="F:zinc ion binding"/>
    <property type="evidence" value="ECO:0007669"/>
    <property type="project" value="UniProtKB-KW"/>
</dbReference>
<evidence type="ECO:0000256" key="3">
    <source>
        <dbReference type="ARBA" id="ARBA00022771"/>
    </source>
</evidence>
<dbReference type="PANTHER" id="PTHR30446:SF0">
    <property type="entry name" value="RECOMBINATION PROTEIN RECR"/>
    <property type="match status" value="1"/>
</dbReference>